<keyword evidence="2" id="KW-1185">Reference proteome</keyword>
<accession>A0ACD1A878</accession>
<evidence type="ECO:0000313" key="1">
    <source>
        <dbReference type="EMBL" id="QOX62648.1"/>
    </source>
</evidence>
<dbReference type="Proteomes" id="UP000594014">
    <property type="component" value="Chromosome"/>
</dbReference>
<protein>
    <submittedName>
        <fullName evidence="1">Uncharacterized protein</fullName>
    </submittedName>
</protein>
<sequence length="554" mass="62035">MTKKLIALTAIVSLLLSSLVGCGETPNFLGGPANEEKQMIRSNEVFIPIEKVRTLNPIISKDEDAYYVNKLIYEGLFEYDKNLTLKPLLADSYSYSAGENAVTIQVKKGISWQDGQELNADDVKFTIDALLSASYSGSTLYASSVNNIKSTKLDGKDPYSITVYFNNATNVSMNNFTFPIVPKHQFKSVEDAKKLTSNFIPVGTGPYRVTEYNELSHIALEGYEGYHGGTVPSNLLNLQIIPDKRDVINLMDVNNVSLTYSKDLDRDTVYTNKNVNVINFPSNEVELIGFNFRHPIMKNTKLRKAIASAINTKDIIEGAYYKNGIENNTIYYPNYLGVSGEKTTNLYDITQAKKLLTEAGFVDRNADGLVEGPDNESITINILVNSEDQSRSAAAQMIRDNLAQLPIRVNLVSKEWDAYAADLASGNYDLYVGGYQIRDNYDLRFLLHTNYGNPIGYSNLALDTLLDRMESGISQKDRLATYTQINDIMVNDLPYFCLLYKTYGMITSPALKGDIEPLFFDLYRGCGEWYSLFEAPEAPEENNSETAFNILEEQ</sequence>
<gene>
    <name evidence="1" type="ORF">FRZ06_04440</name>
</gene>
<name>A0ACD1A878_9FIRM</name>
<dbReference type="EMBL" id="CP042469">
    <property type="protein sequence ID" value="QOX62648.1"/>
    <property type="molecule type" value="Genomic_DNA"/>
</dbReference>
<reference evidence="1" key="1">
    <citation type="submission" date="2019-08" db="EMBL/GenBank/DDBJ databases">
        <title>Genome sequence of Clostridiales bacterium MT110.</title>
        <authorList>
            <person name="Cao J."/>
        </authorList>
    </citation>
    <scope>NUCLEOTIDE SEQUENCE</scope>
    <source>
        <strain evidence="1">MT110</strain>
    </source>
</reference>
<proteinExistence type="predicted"/>
<organism evidence="1 2">
    <name type="scientific">Anoxybacterium hadale</name>
    <dbReference type="NCBI Taxonomy" id="3408580"/>
    <lineage>
        <taxon>Bacteria</taxon>
        <taxon>Bacillati</taxon>
        <taxon>Bacillota</taxon>
        <taxon>Clostridia</taxon>
        <taxon>Peptostreptococcales</taxon>
        <taxon>Anaerovoracaceae</taxon>
        <taxon>Anoxybacterium</taxon>
    </lineage>
</organism>
<evidence type="ECO:0000313" key="2">
    <source>
        <dbReference type="Proteomes" id="UP000594014"/>
    </source>
</evidence>